<reference evidence="2 3" key="1">
    <citation type="journal article" date="2024" name="Nat. Commun.">
        <title>Phylogenomics reveals the evolutionary origins of lichenization in chlorophyte algae.</title>
        <authorList>
            <person name="Puginier C."/>
            <person name="Libourel C."/>
            <person name="Otte J."/>
            <person name="Skaloud P."/>
            <person name="Haon M."/>
            <person name="Grisel S."/>
            <person name="Petersen M."/>
            <person name="Berrin J.G."/>
            <person name="Delaux P.M."/>
            <person name="Dal Grande F."/>
            <person name="Keller J."/>
        </authorList>
    </citation>
    <scope>NUCLEOTIDE SEQUENCE [LARGE SCALE GENOMIC DNA]</scope>
    <source>
        <strain evidence="2 3">SAG 2036</strain>
    </source>
</reference>
<evidence type="ECO:0000313" key="3">
    <source>
        <dbReference type="Proteomes" id="UP001465755"/>
    </source>
</evidence>
<name>A0AAW1NYN8_9CHLO</name>
<protein>
    <submittedName>
        <fullName evidence="2">Uncharacterized protein</fullName>
    </submittedName>
</protein>
<dbReference type="AlphaFoldDB" id="A0AAW1NYN8"/>
<gene>
    <name evidence="2" type="ORF">WJX73_008627</name>
</gene>
<dbReference type="EMBL" id="JALJOQ010000107">
    <property type="protein sequence ID" value="KAK9797417.1"/>
    <property type="molecule type" value="Genomic_DNA"/>
</dbReference>
<organism evidence="2 3">
    <name type="scientific">Symbiochloris irregularis</name>
    <dbReference type="NCBI Taxonomy" id="706552"/>
    <lineage>
        <taxon>Eukaryota</taxon>
        <taxon>Viridiplantae</taxon>
        <taxon>Chlorophyta</taxon>
        <taxon>core chlorophytes</taxon>
        <taxon>Trebouxiophyceae</taxon>
        <taxon>Trebouxiales</taxon>
        <taxon>Trebouxiaceae</taxon>
        <taxon>Symbiochloris</taxon>
    </lineage>
</organism>
<keyword evidence="3" id="KW-1185">Reference proteome</keyword>
<dbReference type="Proteomes" id="UP001465755">
    <property type="component" value="Unassembled WGS sequence"/>
</dbReference>
<accession>A0AAW1NYN8</accession>
<feature type="compositionally biased region" description="Polar residues" evidence="1">
    <location>
        <begin position="324"/>
        <end position="334"/>
    </location>
</feature>
<evidence type="ECO:0000313" key="2">
    <source>
        <dbReference type="EMBL" id="KAK9797417.1"/>
    </source>
</evidence>
<feature type="region of interest" description="Disordered" evidence="1">
    <location>
        <begin position="300"/>
        <end position="334"/>
    </location>
</feature>
<proteinExistence type="predicted"/>
<sequence length="349" mass="37409">MVRVSKLPAALRARDQALCKLLNMKEHRMTEVPLIRDLADAEDFAAKVRAGIAYLEAYLGAAERAAMPEPSAPPLSMLLAASRPTAIASAINSNRAKSPSTPSIEEAPILPLGSVEASAAFALPLHQLPPVNVPQTTAERKRTKTLYVLYPEAPQQAGPSQLPPAPQEPPRGPSDPEAPINVPEQDWQVPASVARYRSVPVRSQGYLPPRRPESFWDSKPAWRKQLNEEDAQMQDPPDAPRHAHAMRSIVFAELRAAVEANSTDAGTVPLQPNSAHDKSSNACAPLAPYRAAPDGLLGQNDCGPAFASPDPSQLPAPSSKLLERSTTSELTGSTPRLIDVSLGLEEVPC</sequence>
<evidence type="ECO:0000256" key="1">
    <source>
        <dbReference type="SAM" id="MobiDB-lite"/>
    </source>
</evidence>
<feature type="region of interest" description="Disordered" evidence="1">
    <location>
        <begin position="154"/>
        <end position="182"/>
    </location>
</feature>
<comment type="caution">
    <text evidence="2">The sequence shown here is derived from an EMBL/GenBank/DDBJ whole genome shotgun (WGS) entry which is preliminary data.</text>
</comment>
<feature type="compositionally biased region" description="Pro residues" evidence="1">
    <location>
        <begin position="161"/>
        <end position="173"/>
    </location>
</feature>